<feature type="compositionally biased region" description="Polar residues" evidence="1">
    <location>
        <begin position="76"/>
        <end position="97"/>
    </location>
</feature>
<evidence type="ECO:0000313" key="2">
    <source>
        <dbReference type="EMBL" id="KAL3267800.1"/>
    </source>
</evidence>
<comment type="caution">
    <text evidence="2">The sequence shown here is derived from an EMBL/GenBank/DDBJ whole genome shotgun (WGS) entry which is preliminary data.</text>
</comment>
<evidence type="ECO:0000256" key="1">
    <source>
        <dbReference type="SAM" id="MobiDB-lite"/>
    </source>
</evidence>
<dbReference type="EMBL" id="JABFTP020000021">
    <property type="protein sequence ID" value="KAL3267800.1"/>
    <property type="molecule type" value="Genomic_DNA"/>
</dbReference>
<reference evidence="2 3" key="1">
    <citation type="journal article" date="2021" name="BMC Biol.">
        <title>Horizontally acquired antibacterial genes associated with adaptive radiation of ladybird beetles.</title>
        <authorList>
            <person name="Li H.S."/>
            <person name="Tang X.F."/>
            <person name="Huang Y.H."/>
            <person name="Xu Z.Y."/>
            <person name="Chen M.L."/>
            <person name="Du X.Y."/>
            <person name="Qiu B.Y."/>
            <person name="Chen P.T."/>
            <person name="Zhang W."/>
            <person name="Slipinski A."/>
            <person name="Escalona H.E."/>
            <person name="Waterhouse R.M."/>
            <person name="Zwick A."/>
            <person name="Pang H."/>
        </authorList>
    </citation>
    <scope>NUCLEOTIDE SEQUENCE [LARGE SCALE GENOMIC DNA]</scope>
    <source>
        <strain evidence="2">SYSU2018</strain>
    </source>
</reference>
<evidence type="ECO:0000313" key="3">
    <source>
        <dbReference type="Proteomes" id="UP001516400"/>
    </source>
</evidence>
<feature type="region of interest" description="Disordered" evidence="1">
    <location>
        <begin position="133"/>
        <end position="212"/>
    </location>
</feature>
<dbReference type="AlphaFoldDB" id="A0ABD2MNH8"/>
<protein>
    <submittedName>
        <fullName evidence="2">Uncharacterized protein</fullName>
    </submittedName>
</protein>
<feature type="compositionally biased region" description="Basic residues" evidence="1">
    <location>
        <begin position="136"/>
        <end position="152"/>
    </location>
</feature>
<dbReference type="Proteomes" id="UP001516400">
    <property type="component" value="Unassembled WGS sequence"/>
</dbReference>
<sequence>MKIYNIGELVGKAFPENIVSGFQKTGICPFNLNIFTDDDSLRSSVTDRPMNESRDGMENPSISELDGPSSRAEIVQRTNETSPSSSVLQPASASNSSKIPSYNLSLVMQEDIQPHPKIAASLKRKKIAIEEEQTARRQKINRTKTTKGKMLAKKQNISQNIPKQDSKKKRKENSESSDSEGSFRNDENESGPEKISDEEIDETRQPAAKTGF</sequence>
<feature type="region of interest" description="Disordered" evidence="1">
    <location>
        <begin position="41"/>
        <end position="97"/>
    </location>
</feature>
<proteinExistence type="predicted"/>
<gene>
    <name evidence="2" type="ORF">HHI36_006932</name>
</gene>
<accession>A0ABD2MNH8</accession>
<keyword evidence="3" id="KW-1185">Reference proteome</keyword>
<organism evidence="2 3">
    <name type="scientific">Cryptolaemus montrouzieri</name>
    <dbReference type="NCBI Taxonomy" id="559131"/>
    <lineage>
        <taxon>Eukaryota</taxon>
        <taxon>Metazoa</taxon>
        <taxon>Ecdysozoa</taxon>
        <taxon>Arthropoda</taxon>
        <taxon>Hexapoda</taxon>
        <taxon>Insecta</taxon>
        <taxon>Pterygota</taxon>
        <taxon>Neoptera</taxon>
        <taxon>Endopterygota</taxon>
        <taxon>Coleoptera</taxon>
        <taxon>Polyphaga</taxon>
        <taxon>Cucujiformia</taxon>
        <taxon>Coccinelloidea</taxon>
        <taxon>Coccinellidae</taxon>
        <taxon>Scymninae</taxon>
        <taxon>Scymnini</taxon>
        <taxon>Cryptolaemus</taxon>
    </lineage>
</organism>
<feature type="compositionally biased region" description="Basic and acidic residues" evidence="1">
    <location>
        <begin position="181"/>
        <end position="197"/>
    </location>
</feature>
<name>A0ABD2MNH8_9CUCU</name>